<dbReference type="PANTHER" id="PTHR13046:SF0">
    <property type="entry name" value="CAAX PRENYL PROTEASE 2"/>
    <property type="match status" value="1"/>
</dbReference>
<dbReference type="InterPro" id="IPR003675">
    <property type="entry name" value="Rce1/LyrA-like_dom"/>
</dbReference>
<dbReference type="EMBL" id="KZ503342">
    <property type="protein sequence ID" value="PKU65409.1"/>
    <property type="molecule type" value="Genomic_DNA"/>
</dbReference>
<feature type="transmembrane region" description="Helical" evidence="11">
    <location>
        <begin position="221"/>
        <end position="244"/>
    </location>
</feature>
<keyword evidence="6" id="KW-0256">Endoplasmic reticulum</keyword>
<reference evidence="13 14" key="2">
    <citation type="journal article" date="2017" name="Nature">
        <title>The Apostasia genome and the evolution of orchids.</title>
        <authorList>
            <person name="Zhang G.Q."/>
            <person name="Liu K.W."/>
            <person name="Li Z."/>
            <person name="Lohaus R."/>
            <person name="Hsiao Y.Y."/>
            <person name="Niu S.C."/>
            <person name="Wang J.Y."/>
            <person name="Lin Y.C."/>
            <person name="Xu Q."/>
            <person name="Chen L.J."/>
            <person name="Yoshida K."/>
            <person name="Fujiwara S."/>
            <person name="Wang Z.W."/>
            <person name="Zhang Y.Q."/>
            <person name="Mitsuda N."/>
            <person name="Wang M."/>
            <person name="Liu G.H."/>
            <person name="Pecoraro L."/>
            <person name="Huang H.X."/>
            <person name="Xiao X.J."/>
            <person name="Lin M."/>
            <person name="Wu X.Y."/>
            <person name="Wu W.L."/>
            <person name="Chen Y.Y."/>
            <person name="Chang S.B."/>
            <person name="Sakamoto S."/>
            <person name="Ohme-Takagi M."/>
            <person name="Yagi M."/>
            <person name="Zeng S.J."/>
            <person name="Shen C.Y."/>
            <person name="Yeh C.M."/>
            <person name="Luo Y.B."/>
            <person name="Tsai W.C."/>
            <person name="Van de Peer Y."/>
            <person name="Liu Z.J."/>
        </authorList>
    </citation>
    <scope>NUCLEOTIDE SEQUENCE [LARGE SCALE GENOMIC DNA]</scope>
    <source>
        <tissue evidence="13">The whole plant</tissue>
    </source>
</reference>
<evidence type="ECO:0000313" key="13">
    <source>
        <dbReference type="EMBL" id="PKU65409.1"/>
    </source>
</evidence>
<feature type="transmembrane region" description="Helical" evidence="11">
    <location>
        <begin position="47"/>
        <end position="71"/>
    </location>
</feature>
<keyword evidence="8 11" id="KW-0472">Membrane</keyword>
<dbReference type="AlphaFoldDB" id="A0A2I0VPS0"/>
<dbReference type="Proteomes" id="UP000233837">
    <property type="component" value="Unassembled WGS sequence"/>
</dbReference>
<evidence type="ECO:0000256" key="9">
    <source>
        <dbReference type="ARBA" id="ARBA00047280"/>
    </source>
</evidence>
<feature type="transmembrane region" description="Helical" evidence="11">
    <location>
        <begin position="180"/>
        <end position="201"/>
    </location>
</feature>
<keyword evidence="7 11" id="KW-1133">Transmembrane helix</keyword>
<comment type="subcellular location">
    <subcellularLocation>
        <location evidence="1">Endoplasmic reticulum membrane</location>
        <topology evidence="1">Multi-pass membrane protein</topology>
    </subcellularLocation>
</comment>
<dbReference type="EC" id="3.4.26.1" evidence="10"/>
<proteinExistence type="inferred from homology"/>
<comment type="similarity">
    <text evidence="2">Belongs to the peptidase U48 family.</text>
</comment>
<feature type="transmembrane region" description="Helical" evidence="11">
    <location>
        <begin position="249"/>
        <end position="268"/>
    </location>
</feature>
<dbReference type="PANTHER" id="PTHR13046">
    <property type="entry name" value="PROTEASE U48 CAAX PRENYL PROTEASE RCE1"/>
    <property type="match status" value="1"/>
</dbReference>
<evidence type="ECO:0000256" key="10">
    <source>
        <dbReference type="ARBA" id="ARBA00049729"/>
    </source>
</evidence>
<evidence type="ECO:0000313" key="14">
    <source>
        <dbReference type="Proteomes" id="UP000233837"/>
    </source>
</evidence>
<feature type="domain" description="CAAX prenyl protease 2/Lysostaphin resistance protein A-like" evidence="12">
    <location>
        <begin position="157"/>
        <end position="262"/>
    </location>
</feature>
<evidence type="ECO:0000256" key="6">
    <source>
        <dbReference type="ARBA" id="ARBA00022824"/>
    </source>
</evidence>
<keyword evidence="4 11" id="KW-0812">Transmembrane</keyword>
<sequence>MTVVGAGLSPSVAVVACMVMALGYVLVLYVPTFVLRLPPPTSLESYLIRRFTCALVFSAISALASATLLGVERYMDIPVLLSFYGIRKDHMWQAVVFPLFLTSLLYAGSLVSKLRLLLYSWRERGDSSCCELDLCKIFAVAARSASDHALACAHNVVAWRNYVVAPFTEELVFRACMIPLLLCSGFQTQIIIFIGPVFFSLAHLNHFMELYYLQRYSFLKAFSIVGLQLGYTVVFGWYASFLFIRTGNLISAVTPHIFCNVMGLPVLLSPRTRGFSTIAFVLGLACFSWLLFPASSPSLYNNSIESCSCWQGYCSWH</sequence>
<evidence type="ECO:0000256" key="3">
    <source>
        <dbReference type="ARBA" id="ARBA00022670"/>
    </source>
</evidence>
<dbReference type="GO" id="GO:0004222">
    <property type="term" value="F:metalloendopeptidase activity"/>
    <property type="evidence" value="ECO:0007669"/>
    <property type="project" value="InterPro"/>
</dbReference>
<keyword evidence="5" id="KW-0378">Hydrolase</keyword>
<evidence type="ECO:0000256" key="8">
    <source>
        <dbReference type="ARBA" id="ARBA00023136"/>
    </source>
</evidence>
<dbReference type="InterPro" id="IPR039731">
    <property type="entry name" value="Rce1"/>
</dbReference>
<dbReference type="Pfam" id="PF02517">
    <property type="entry name" value="Rce1-like"/>
    <property type="match status" value="1"/>
</dbReference>
<feature type="transmembrane region" description="Helical" evidence="11">
    <location>
        <begin position="12"/>
        <end position="35"/>
    </location>
</feature>
<dbReference type="STRING" id="906689.A0A2I0VPS0"/>
<dbReference type="GO" id="GO:0005789">
    <property type="term" value="C:endoplasmic reticulum membrane"/>
    <property type="evidence" value="ECO:0007669"/>
    <property type="project" value="UniProtKB-SubCell"/>
</dbReference>
<protein>
    <recommendedName>
        <fullName evidence="10">intramembrane prenyl-peptidase Rce1</fullName>
        <ecNumber evidence="10">3.4.26.1</ecNumber>
    </recommendedName>
</protein>
<feature type="transmembrane region" description="Helical" evidence="11">
    <location>
        <begin position="91"/>
        <end position="112"/>
    </location>
</feature>
<organism evidence="13 14">
    <name type="scientific">Dendrobium catenatum</name>
    <dbReference type="NCBI Taxonomy" id="906689"/>
    <lineage>
        <taxon>Eukaryota</taxon>
        <taxon>Viridiplantae</taxon>
        <taxon>Streptophyta</taxon>
        <taxon>Embryophyta</taxon>
        <taxon>Tracheophyta</taxon>
        <taxon>Spermatophyta</taxon>
        <taxon>Magnoliopsida</taxon>
        <taxon>Liliopsida</taxon>
        <taxon>Asparagales</taxon>
        <taxon>Orchidaceae</taxon>
        <taxon>Epidendroideae</taxon>
        <taxon>Malaxideae</taxon>
        <taxon>Dendrobiinae</taxon>
        <taxon>Dendrobium</taxon>
    </lineage>
</organism>
<dbReference type="OrthoDB" id="271604at2759"/>
<evidence type="ECO:0000256" key="1">
    <source>
        <dbReference type="ARBA" id="ARBA00004477"/>
    </source>
</evidence>
<evidence type="ECO:0000256" key="11">
    <source>
        <dbReference type="SAM" id="Phobius"/>
    </source>
</evidence>
<keyword evidence="3 13" id="KW-0645">Protease</keyword>
<name>A0A2I0VPS0_9ASPA</name>
<evidence type="ECO:0000256" key="2">
    <source>
        <dbReference type="ARBA" id="ARBA00006897"/>
    </source>
</evidence>
<gene>
    <name evidence="13" type="primary">FACE2</name>
    <name evidence="13" type="ORF">MA16_Dca013554</name>
</gene>
<reference evidence="13 14" key="1">
    <citation type="journal article" date="2016" name="Sci. Rep.">
        <title>The Dendrobium catenatum Lindl. genome sequence provides insights into polysaccharide synthase, floral development and adaptive evolution.</title>
        <authorList>
            <person name="Zhang G.Q."/>
            <person name="Xu Q."/>
            <person name="Bian C."/>
            <person name="Tsai W.C."/>
            <person name="Yeh C.M."/>
            <person name="Liu K.W."/>
            <person name="Yoshida K."/>
            <person name="Zhang L.S."/>
            <person name="Chang S.B."/>
            <person name="Chen F."/>
            <person name="Shi Y."/>
            <person name="Su Y.Y."/>
            <person name="Zhang Y.Q."/>
            <person name="Chen L.J."/>
            <person name="Yin Y."/>
            <person name="Lin M."/>
            <person name="Huang H."/>
            <person name="Deng H."/>
            <person name="Wang Z.W."/>
            <person name="Zhu S.L."/>
            <person name="Zhao X."/>
            <person name="Deng C."/>
            <person name="Niu S.C."/>
            <person name="Huang J."/>
            <person name="Wang M."/>
            <person name="Liu G.H."/>
            <person name="Yang H.J."/>
            <person name="Xiao X.J."/>
            <person name="Hsiao Y.Y."/>
            <person name="Wu W.L."/>
            <person name="Chen Y.Y."/>
            <person name="Mitsuda N."/>
            <person name="Ohme-Takagi M."/>
            <person name="Luo Y.B."/>
            <person name="Van de Peer Y."/>
            <person name="Liu Z.J."/>
        </authorList>
    </citation>
    <scope>NUCLEOTIDE SEQUENCE [LARGE SCALE GENOMIC DNA]</scope>
    <source>
        <tissue evidence="13">The whole plant</tissue>
    </source>
</reference>
<feature type="transmembrane region" description="Helical" evidence="11">
    <location>
        <begin position="274"/>
        <end position="292"/>
    </location>
</feature>
<keyword evidence="14" id="KW-1185">Reference proteome</keyword>
<comment type="catalytic activity">
    <reaction evidence="9">
        <text>Hydrolyzes the peptide bond -P2-(S-farnesyl or geranylgeranyl)C-P1'-P2'-P3'-COOH where P1' and P2' are amino acids with aliphatic sidechains and P3' is any C-terminal residue.</text>
        <dbReference type="EC" id="3.4.26.1"/>
    </reaction>
</comment>
<accession>A0A2I0VPS0</accession>
<evidence type="ECO:0000256" key="7">
    <source>
        <dbReference type="ARBA" id="ARBA00022989"/>
    </source>
</evidence>
<evidence type="ECO:0000256" key="5">
    <source>
        <dbReference type="ARBA" id="ARBA00022801"/>
    </source>
</evidence>
<evidence type="ECO:0000256" key="4">
    <source>
        <dbReference type="ARBA" id="ARBA00022692"/>
    </source>
</evidence>
<evidence type="ECO:0000259" key="12">
    <source>
        <dbReference type="Pfam" id="PF02517"/>
    </source>
</evidence>
<dbReference type="GO" id="GO:0071586">
    <property type="term" value="P:CAAX-box protein processing"/>
    <property type="evidence" value="ECO:0007669"/>
    <property type="project" value="InterPro"/>
</dbReference>